<sequence>MFGHVSDDYLQCLRQWMYRVKFKRKSSDAFFFLHAILNDYFELRKNLSVQETLGIFEELSSDDDSAASNNSGADDEDNVENVAQGENISSDDKEIDVIQ</sequence>
<name>A0A8X6XSJ7_9ARAC</name>
<accession>A0A8X6XSJ7</accession>
<comment type="caution">
    <text evidence="2">The sequence shown here is derived from an EMBL/GenBank/DDBJ whole genome shotgun (WGS) entry which is preliminary data.</text>
</comment>
<organism evidence="2 3">
    <name type="scientific">Trichonephila inaurata madagascariensis</name>
    <dbReference type="NCBI Taxonomy" id="2747483"/>
    <lineage>
        <taxon>Eukaryota</taxon>
        <taxon>Metazoa</taxon>
        <taxon>Ecdysozoa</taxon>
        <taxon>Arthropoda</taxon>
        <taxon>Chelicerata</taxon>
        <taxon>Arachnida</taxon>
        <taxon>Araneae</taxon>
        <taxon>Araneomorphae</taxon>
        <taxon>Entelegynae</taxon>
        <taxon>Araneoidea</taxon>
        <taxon>Nephilidae</taxon>
        <taxon>Trichonephila</taxon>
        <taxon>Trichonephila inaurata</taxon>
    </lineage>
</organism>
<protein>
    <submittedName>
        <fullName evidence="2">Uncharacterized protein</fullName>
    </submittedName>
</protein>
<dbReference type="AlphaFoldDB" id="A0A8X6XSJ7"/>
<feature type="region of interest" description="Disordered" evidence="1">
    <location>
        <begin position="60"/>
        <end position="99"/>
    </location>
</feature>
<keyword evidence="3" id="KW-1185">Reference proteome</keyword>
<proteinExistence type="predicted"/>
<dbReference type="Proteomes" id="UP000886998">
    <property type="component" value="Unassembled WGS sequence"/>
</dbReference>
<evidence type="ECO:0000313" key="2">
    <source>
        <dbReference type="EMBL" id="GFY59120.1"/>
    </source>
</evidence>
<gene>
    <name evidence="2" type="ORF">TNIN_254961</name>
</gene>
<dbReference type="EMBL" id="BMAV01012434">
    <property type="protein sequence ID" value="GFY59120.1"/>
    <property type="molecule type" value="Genomic_DNA"/>
</dbReference>
<feature type="compositionally biased region" description="Basic and acidic residues" evidence="1">
    <location>
        <begin position="90"/>
        <end position="99"/>
    </location>
</feature>
<reference evidence="2" key="1">
    <citation type="submission" date="2020-08" db="EMBL/GenBank/DDBJ databases">
        <title>Multicomponent nature underlies the extraordinary mechanical properties of spider dragline silk.</title>
        <authorList>
            <person name="Kono N."/>
            <person name="Nakamura H."/>
            <person name="Mori M."/>
            <person name="Yoshida Y."/>
            <person name="Ohtoshi R."/>
            <person name="Malay A.D."/>
            <person name="Moran D.A.P."/>
            <person name="Tomita M."/>
            <person name="Numata K."/>
            <person name="Arakawa K."/>
        </authorList>
    </citation>
    <scope>NUCLEOTIDE SEQUENCE</scope>
</reference>
<evidence type="ECO:0000313" key="3">
    <source>
        <dbReference type="Proteomes" id="UP000886998"/>
    </source>
</evidence>
<evidence type="ECO:0000256" key="1">
    <source>
        <dbReference type="SAM" id="MobiDB-lite"/>
    </source>
</evidence>